<name>A0A6I3J7W2_9ACTN</name>
<evidence type="ECO:0000313" key="1">
    <source>
        <dbReference type="EMBL" id="MTB94309.1"/>
    </source>
</evidence>
<dbReference type="Proteomes" id="UP000433406">
    <property type="component" value="Unassembled WGS sequence"/>
</dbReference>
<sequence length="120" mass="13824">MEVVGTRARRLPAPPHVVWRSLAAPDEPGTRPWLAPALLPDEVVPQVLESDEPRLVVWSSLWPRRPDDRIELETNADRGETPLRFVHLTPLELPPEETLRHLRRRVNQLLFAELRFSYGG</sequence>
<comment type="caution">
    <text evidence="1">The sequence shown here is derived from an EMBL/GenBank/DDBJ whole genome shotgun (WGS) entry which is preliminary data.</text>
</comment>
<dbReference type="SUPFAM" id="SSF55961">
    <property type="entry name" value="Bet v1-like"/>
    <property type="match status" value="1"/>
</dbReference>
<proteinExistence type="predicted"/>
<dbReference type="AlphaFoldDB" id="A0A6I3J7W2"/>
<protein>
    <recommendedName>
        <fullName evidence="3">SRPBCC family protein</fullName>
    </recommendedName>
</protein>
<keyword evidence="2" id="KW-1185">Reference proteome</keyword>
<accession>A0A6I3J7W2</accession>
<gene>
    <name evidence="1" type="ORF">GGQ22_04350</name>
</gene>
<dbReference type="RefSeq" id="WP_171896247.1">
    <property type="nucleotide sequence ID" value="NZ_CP053660.1"/>
</dbReference>
<reference evidence="1 2" key="1">
    <citation type="submission" date="2019-10" db="EMBL/GenBank/DDBJ databases">
        <title>Nocardioides novel species isolated from the excrement of Marmot.</title>
        <authorList>
            <person name="Zhang G."/>
        </authorList>
    </citation>
    <scope>NUCLEOTIDE SEQUENCE [LARGE SCALE GENOMIC DNA]</scope>
    <source>
        <strain evidence="2">zg-579</strain>
    </source>
</reference>
<evidence type="ECO:0008006" key="3">
    <source>
        <dbReference type="Google" id="ProtNLM"/>
    </source>
</evidence>
<dbReference type="EMBL" id="WLCI01000004">
    <property type="protein sequence ID" value="MTB94309.1"/>
    <property type="molecule type" value="Genomic_DNA"/>
</dbReference>
<evidence type="ECO:0000313" key="2">
    <source>
        <dbReference type="Proteomes" id="UP000433406"/>
    </source>
</evidence>
<organism evidence="1 2">
    <name type="scientific">Nocardioides marmotae</name>
    <dbReference type="NCBI Taxonomy" id="2663857"/>
    <lineage>
        <taxon>Bacteria</taxon>
        <taxon>Bacillati</taxon>
        <taxon>Actinomycetota</taxon>
        <taxon>Actinomycetes</taxon>
        <taxon>Propionibacteriales</taxon>
        <taxon>Nocardioidaceae</taxon>
        <taxon>Nocardioides</taxon>
    </lineage>
</organism>